<keyword evidence="2" id="KW-1185">Reference proteome</keyword>
<dbReference type="AlphaFoldDB" id="A0A7X0UC03"/>
<reference evidence="1 2" key="1">
    <citation type="submission" date="2020-08" db="EMBL/GenBank/DDBJ databases">
        <title>Functional genomics of gut bacteria from endangered species of beetles.</title>
        <authorList>
            <person name="Carlos-Shanley C."/>
        </authorList>
    </citation>
    <scope>NUCLEOTIDE SEQUENCE [LARGE SCALE GENOMIC DNA]</scope>
    <source>
        <strain evidence="1 2">S00198</strain>
    </source>
</reference>
<dbReference type="EMBL" id="JACHLK010000015">
    <property type="protein sequence ID" value="MBB6562892.1"/>
    <property type="molecule type" value="Genomic_DNA"/>
</dbReference>
<accession>A0A7X0UC03</accession>
<organism evidence="1 2">
    <name type="scientific">Acidovorax soli</name>
    <dbReference type="NCBI Taxonomy" id="592050"/>
    <lineage>
        <taxon>Bacteria</taxon>
        <taxon>Pseudomonadati</taxon>
        <taxon>Pseudomonadota</taxon>
        <taxon>Betaproteobacteria</taxon>
        <taxon>Burkholderiales</taxon>
        <taxon>Comamonadaceae</taxon>
        <taxon>Acidovorax</taxon>
    </lineage>
</organism>
<evidence type="ECO:0000313" key="2">
    <source>
        <dbReference type="Proteomes" id="UP000575083"/>
    </source>
</evidence>
<dbReference type="Proteomes" id="UP000575083">
    <property type="component" value="Unassembled WGS sequence"/>
</dbReference>
<gene>
    <name evidence="1" type="ORF">HNP48_005609</name>
</gene>
<proteinExistence type="predicted"/>
<name>A0A7X0UC03_9BURK</name>
<comment type="caution">
    <text evidence="1">The sequence shown here is derived from an EMBL/GenBank/DDBJ whole genome shotgun (WGS) entry which is preliminary data.</text>
</comment>
<sequence length="84" mass="9066">MAKTGRPPVISPGDYADLREVVRDNPQANLPGRPAAYWRRSTVGACTSLTLVAGCPTIVLATLWCQRGRNGGLWFGLAVEREPS</sequence>
<evidence type="ECO:0000313" key="1">
    <source>
        <dbReference type="EMBL" id="MBB6562892.1"/>
    </source>
</evidence>
<protein>
    <submittedName>
        <fullName evidence="1">Uncharacterized protein</fullName>
    </submittedName>
</protein>